<dbReference type="Proteomes" id="UP000297031">
    <property type="component" value="Chromosome"/>
</dbReference>
<name>A0A4P7VNV8_9BACT</name>
<evidence type="ECO:0000313" key="3">
    <source>
        <dbReference type="Proteomes" id="UP000297031"/>
    </source>
</evidence>
<accession>A0A4P7VNV8</accession>
<gene>
    <name evidence="2" type="ORF">E7746_08025</name>
</gene>
<feature type="region of interest" description="Disordered" evidence="1">
    <location>
        <begin position="506"/>
        <end position="586"/>
    </location>
</feature>
<dbReference type="OrthoDB" id="1395829at2"/>
<evidence type="ECO:0000256" key="1">
    <source>
        <dbReference type="SAM" id="MobiDB-lite"/>
    </source>
</evidence>
<proteinExistence type="predicted"/>
<sequence>MEKNFKWTFAPKGPLDMGQGSEDASFPQFEKYALRNLIREYTQNSLDAHDNTSPNPVRIMVSVSSLSIDEFPNLTRELLPHLKAASDSCKRDNFSRDPYPPKIEALTKWVADGEIPVLIFSDYYTVGMPYKDENETGENSAFNACVRQCCASYKPENSAGGSHGLGKTVGFVNSNINAVIYSTFTTENETFCEGVIKLCDHRVDGQSFKAHGFYDSEGGLHPGSGEAIPEVFQRSVPGTDAYVLGIDLTEEEKVEMKRNFLRGFFMAILQEKITANLFGEEFNHNNIIEKTEHYFNSTEDIFDSIKNKIRDAGIFFSPRPYLIEAVSKAKEDDEHLVYTTNEVTPEKWSNFSATLYLWKNDDLKAKYRDTIIYMRDKLMTIEVRRGKERQGYRGVVVVNEGSSELRKIENVTHDKWVNAELRRLSTSEKNAITLVQKQLEEFVTTCINLTFPDNGSEERSLQSLSSIEVNLVGNSLHKSTEDEAVWPTSNELDEIKATHKKSKGSLVILETGKSKKKRRKGQAGNTTRGGNSTPEKTEVPSMPPAPPGAIPPRPTPPPSDKLPNGSIKKDEFETENGNHENQVSDEPITHLRELRLLPRAFKLIPLSDSEYTCKLIIRSPKDCVGCSVALYISALGGKSLPLELEKVGDGLSIVGNNKNEIRGFDLQKDSANIIYFTPVNKSINYSLVPKAYETR</sequence>
<evidence type="ECO:0000313" key="2">
    <source>
        <dbReference type="EMBL" id="QCD35831.1"/>
    </source>
</evidence>
<feature type="compositionally biased region" description="Pro residues" evidence="1">
    <location>
        <begin position="541"/>
        <end position="560"/>
    </location>
</feature>
<organism evidence="2 3">
    <name type="scientific">Muribaculum gordoncarteri</name>
    <dbReference type="NCBI Taxonomy" id="2530390"/>
    <lineage>
        <taxon>Bacteria</taxon>
        <taxon>Pseudomonadati</taxon>
        <taxon>Bacteroidota</taxon>
        <taxon>Bacteroidia</taxon>
        <taxon>Bacteroidales</taxon>
        <taxon>Muribaculaceae</taxon>
        <taxon>Muribaculum</taxon>
    </lineage>
</organism>
<feature type="compositionally biased region" description="Polar residues" evidence="1">
    <location>
        <begin position="523"/>
        <end position="534"/>
    </location>
</feature>
<dbReference type="KEGG" id="mgod:E7746_08025"/>
<keyword evidence="3" id="KW-1185">Reference proteome</keyword>
<reference evidence="2 3" key="1">
    <citation type="submission" date="2019-02" db="EMBL/GenBank/DDBJ databases">
        <title>Isolation and identification of novel species under the genus Muribaculum.</title>
        <authorList>
            <person name="Miyake S."/>
            <person name="Ding Y."/>
            <person name="Low A."/>
            <person name="Soh M."/>
            <person name="Seedorf H."/>
        </authorList>
    </citation>
    <scope>NUCLEOTIDE SEQUENCE [LARGE SCALE GENOMIC DNA]</scope>
    <source>
        <strain evidence="2 3">TLL-A4</strain>
    </source>
</reference>
<dbReference type="AlphaFoldDB" id="A0A4P7VNV8"/>
<dbReference type="EMBL" id="CP039393">
    <property type="protein sequence ID" value="QCD35831.1"/>
    <property type="molecule type" value="Genomic_DNA"/>
</dbReference>
<dbReference type="RefSeq" id="WP_136410465.1">
    <property type="nucleotide sequence ID" value="NZ_CP039393.1"/>
</dbReference>
<protein>
    <submittedName>
        <fullName evidence="2">Uncharacterized protein</fullName>
    </submittedName>
</protein>